<protein>
    <recommendedName>
        <fullName evidence="1">Molybdopterin molybdenumtransferase</fullName>
        <ecNumber evidence="1">2.10.1.1</ecNumber>
    </recommendedName>
</protein>
<dbReference type="AlphaFoldDB" id="A0A1I2NI21"/>
<keyword evidence="1" id="KW-0500">Molybdenum</keyword>
<keyword evidence="3" id="KW-0548">Nucleotidyltransferase</keyword>
<sequence>MKSRLKEVPVGEAVGLVLAHDLTVIDPGKYKGPLFRKGHRIRREDIDDLLRIGKEHVYVLELAEGELHEDEAAQRIARAAAGSHLALTEPKEGKVNLVAQVQGLLRIDVEAVTAINRVEQVALSTLRTHTPVEKGQTVAATRVIPLVFPEASIREVEDIAARRGRPVVEVVPFRPHRVGIVTTGSEVYHGRIRDRFGPVVREKVEKYGSKVVGQTFATDDKEMIRDQIRAFVDQGVDMVLVTSGMSVDPDDRTPGAIASLGAEIVTYGTPILPGTMLMIAYYRGIPVLGLPGCVLHDPVTSFDHFLPRILAGEKITREDVVTLGHGGLLHFC</sequence>
<dbReference type="PANTHER" id="PTHR10192:SF28">
    <property type="entry name" value="MOLYBDOPTERIN MOLYBDENUMTRANSFERASE"/>
    <property type="match status" value="1"/>
</dbReference>
<keyword evidence="4" id="KW-1185">Reference proteome</keyword>
<keyword evidence="1" id="KW-0479">Metal-binding</keyword>
<dbReference type="CDD" id="cd03522">
    <property type="entry name" value="MoeA_like"/>
    <property type="match status" value="1"/>
</dbReference>
<dbReference type="GO" id="GO:0016779">
    <property type="term" value="F:nucleotidyltransferase activity"/>
    <property type="evidence" value="ECO:0007669"/>
    <property type="project" value="UniProtKB-KW"/>
</dbReference>
<dbReference type="InterPro" id="IPR038987">
    <property type="entry name" value="MoeA-like"/>
</dbReference>
<keyword evidence="1" id="KW-0460">Magnesium</keyword>
<comment type="similarity">
    <text evidence="1">Belongs to the MoeA family.</text>
</comment>
<keyword evidence="1" id="KW-0501">Molybdenum cofactor biosynthesis</keyword>
<dbReference type="Proteomes" id="UP000198661">
    <property type="component" value="Unassembled WGS sequence"/>
</dbReference>
<dbReference type="UniPathway" id="UPA00344"/>
<dbReference type="OrthoDB" id="9767940at2"/>
<dbReference type="EMBL" id="FOOK01000013">
    <property type="protein sequence ID" value="SFG03248.1"/>
    <property type="molecule type" value="Genomic_DNA"/>
</dbReference>
<dbReference type="Gene3D" id="3.40.980.10">
    <property type="entry name" value="MoaB/Mog-like domain"/>
    <property type="match status" value="1"/>
</dbReference>
<evidence type="ECO:0000313" key="4">
    <source>
        <dbReference type="Proteomes" id="UP000198661"/>
    </source>
</evidence>
<accession>A0A1I2NI21</accession>
<dbReference type="GO" id="GO:0005829">
    <property type="term" value="C:cytosol"/>
    <property type="evidence" value="ECO:0007669"/>
    <property type="project" value="TreeGrafter"/>
</dbReference>
<reference evidence="3 4" key="1">
    <citation type="submission" date="2016-10" db="EMBL/GenBank/DDBJ databases">
        <authorList>
            <person name="de Groot N.N."/>
        </authorList>
    </citation>
    <scope>NUCLEOTIDE SEQUENCE [LARGE SCALE GENOMIC DNA]</scope>
    <source>
        <strain evidence="3 4">DSM 44945</strain>
    </source>
</reference>
<keyword evidence="1 3" id="KW-0808">Transferase</keyword>
<evidence type="ECO:0000313" key="3">
    <source>
        <dbReference type="EMBL" id="SFG03248.1"/>
    </source>
</evidence>
<proteinExistence type="inferred from homology"/>
<dbReference type="STRING" id="201973.SAMN04488025_11318"/>
<comment type="pathway">
    <text evidence="1">Cofactor biosynthesis; molybdopterin biosynthesis.</text>
</comment>
<comment type="cofactor">
    <cofactor evidence="1">
        <name>Mg(2+)</name>
        <dbReference type="ChEBI" id="CHEBI:18420"/>
    </cofactor>
</comment>
<dbReference type="SUPFAM" id="SSF53218">
    <property type="entry name" value="Molybdenum cofactor biosynthesis proteins"/>
    <property type="match status" value="1"/>
</dbReference>
<gene>
    <name evidence="3" type="ORF">SAMN04488025_11318</name>
</gene>
<dbReference type="GO" id="GO:0046872">
    <property type="term" value="F:metal ion binding"/>
    <property type="evidence" value="ECO:0007669"/>
    <property type="project" value="UniProtKB-UniRule"/>
</dbReference>
<dbReference type="EC" id="2.10.1.1" evidence="1"/>
<dbReference type="InterPro" id="IPR036425">
    <property type="entry name" value="MoaB/Mog-like_dom_sf"/>
</dbReference>
<organism evidence="3 4">
    <name type="scientific">Planifilum fulgidum</name>
    <dbReference type="NCBI Taxonomy" id="201973"/>
    <lineage>
        <taxon>Bacteria</taxon>
        <taxon>Bacillati</taxon>
        <taxon>Bacillota</taxon>
        <taxon>Bacilli</taxon>
        <taxon>Bacillales</taxon>
        <taxon>Thermoactinomycetaceae</taxon>
        <taxon>Planifilum</taxon>
    </lineage>
</organism>
<comment type="catalytic activity">
    <reaction evidence="1">
        <text>adenylyl-molybdopterin + molybdate = Mo-molybdopterin + AMP + H(+)</text>
        <dbReference type="Rhea" id="RHEA:35047"/>
        <dbReference type="ChEBI" id="CHEBI:15378"/>
        <dbReference type="ChEBI" id="CHEBI:36264"/>
        <dbReference type="ChEBI" id="CHEBI:62727"/>
        <dbReference type="ChEBI" id="CHEBI:71302"/>
        <dbReference type="ChEBI" id="CHEBI:456215"/>
    </reaction>
</comment>
<dbReference type="Pfam" id="PF00994">
    <property type="entry name" value="MoCF_biosynth"/>
    <property type="match status" value="1"/>
</dbReference>
<feature type="domain" description="MoaB/Mog" evidence="2">
    <location>
        <begin position="179"/>
        <end position="311"/>
    </location>
</feature>
<evidence type="ECO:0000259" key="2">
    <source>
        <dbReference type="SMART" id="SM00852"/>
    </source>
</evidence>
<dbReference type="PANTHER" id="PTHR10192">
    <property type="entry name" value="MOLYBDOPTERIN BIOSYNTHESIS PROTEIN"/>
    <property type="match status" value="1"/>
</dbReference>
<evidence type="ECO:0000256" key="1">
    <source>
        <dbReference type="RuleBase" id="RU365090"/>
    </source>
</evidence>
<comment type="function">
    <text evidence="1">Catalyzes the insertion of molybdate into adenylated molybdopterin with the concomitant release of AMP.</text>
</comment>
<dbReference type="GO" id="GO:0061599">
    <property type="term" value="F:molybdopterin molybdotransferase activity"/>
    <property type="evidence" value="ECO:0007669"/>
    <property type="project" value="UniProtKB-UniRule"/>
</dbReference>
<name>A0A1I2NI21_9BACL</name>
<dbReference type="RefSeq" id="WP_092038173.1">
    <property type="nucleotide sequence ID" value="NZ_FOOK01000013.1"/>
</dbReference>
<dbReference type="InterPro" id="IPR001453">
    <property type="entry name" value="MoaB/Mog_dom"/>
</dbReference>
<dbReference type="SMART" id="SM00852">
    <property type="entry name" value="MoCF_biosynth"/>
    <property type="match status" value="1"/>
</dbReference>
<dbReference type="GO" id="GO:0006777">
    <property type="term" value="P:Mo-molybdopterin cofactor biosynthetic process"/>
    <property type="evidence" value="ECO:0007669"/>
    <property type="project" value="UniProtKB-UniRule"/>
</dbReference>